<evidence type="ECO:0000313" key="5">
    <source>
        <dbReference type="Proteomes" id="UP000305778"/>
    </source>
</evidence>
<feature type="non-terminal residue" evidence="4">
    <location>
        <position position="1"/>
    </location>
</feature>
<comment type="similarity">
    <text evidence="2">Belongs to the class-II fumarase/aspartase family.</text>
</comment>
<dbReference type="InterPro" id="IPR019468">
    <property type="entry name" value="AdenyloSucc_lyase_C"/>
</dbReference>
<keyword evidence="1" id="KW-0456">Lyase</keyword>
<evidence type="ECO:0000313" key="4">
    <source>
        <dbReference type="EMBL" id="TJZ90195.1"/>
    </source>
</evidence>
<accession>A0A4U0R5P4</accession>
<dbReference type="PANTHER" id="PTHR43172">
    <property type="entry name" value="ADENYLOSUCCINATE LYASE"/>
    <property type="match status" value="1"/>
</dbReference>
<organism evidence="4 5">
    <name type="scientific">Actinacidiphila oryziradicis</name>
    <dbReference type="NCBI Taxonomy" id="2571141"/>
    <lineage>
        <taxon>Bacteria</taxon>
        <taxon>Bacillati</taxon>
        <taxon>Actinomycetota</taxon>
        <taxon>Actinomycetes</taxon>
        <taxon>Kitasatosporales</taxon>
        <taxon>Streptomycetaceae</taxon>
        <taxon>Actinacidiphila</taxon>
    </lineage>
</organism>
<protein>
    <submittedName>
        <fullName evidence="4">3-carboxy-cis,cis-muconate cycloisomerase</fullName>
    </submittedName>
</protein>
<reference evidence="4 5" key="1">
    <citation type="submission" date="2019-04" db="EMBL/GenBank/DDBJ databases">
        <title>Streptomyces oryziradicis sp. nov., a novel actinomycete isolated from rhizosphere soil of rice (Oryza sativa L.).</title>
        <authorList>
            <person name="Li C."/>
        </authorList>
    </citation>
    <scope>NUCLEOTIDE SEQUENCE [LARGE SCALE GENOMIC DNA]</scope>
    <source>
        <strain evidence="4 5">NEAU-C40</strain>
    </source>
</reference>
<dbReference type="Proteomes" id="UP000305778">
    <property type="component" value="Unassembled WGS sequence"/>
</dbReference>
<dbReference type="EMBL" id="SUMC01000363">
    <property type="protein sequence ID" value="TJZ90195.1"/>
    <property type="molecule type" value="Genomic_DNA"/>
</dbReference>
<dbReference type="PRINTS" id="PR00149">
    <property type="entry name" value="FUMRATELYASE"/>
</dbReference>
<dbReference type="Pfam" id="PF10397">
    <property type="entry name" value="ADSL_C"/>
    <property type="match status" value="1"/>
</dbReference>
<dbReference type="SMART" id="SM00998">
    <property type="entry name" value="ADSL_C"/>
    <property type="match status" value="1"/>
</dbReference>
<keyword evidence="5" id="KW-1185">Reference proteome</keyword>
<sequence>VAARALRLIRADLGRTAAALAGLAAEHRDTPMAGRTLALHAVPTTFGLKAAGWRSLVVDADARLAALLDGRLPVSLGGAAGTLSGYLAFAEADGTATDPAAYAGELADAFAAETGLARPVLPWHTLRTPIADLAAALAFTAGALGKIAVDVLVLARTEIAEVAEPAPAGRGASSAMPHKRNPVLAVLVRSAALQVPALAGALTQCLVAEDERSAGGWHAEWALLRECLRLAGGAAFTAVELTEGLAVDPTRMRANLELTGSQVVTERLVAVLTPALGRARARALLTDASRTADTAGTGLRAVLAALPALDGVLSPAELDSLLLPAEYTGAAGSL</sequence>
<dbReference type="Pfam" id="PF00206">
    <property type="entry name" value="Lyase_1"/>
    <property type="match status" value="1"/>
</dbReference>
<dbReference type="Gene3D" id="1.20.200.10">
    <property type="entry name" value="Fumarase/aspartase (Central domain)"/>
    <property type="match status" value="1"/>
</dbReference>
<feature type="domain" description="Adenylosuccinate lyase C-terminal" evidence="3">
    <location>
        <begin position="260"/>
        <end position="334"/>
    </location>
</feature>
<dbReference type="PANTHER" id="PTHR43172:SF2">
    <property type="entry name" value="ADENYLOSUCCINATE LYASE C-TERMINAL DOMAIN-CONTAINING PROTEIN"/>
    <property type="match status" value="1"/>
</dbReference>
<evidence type="ECO:0000259" key="3">
    <source>
        <dbReference type="SMART" id="SM00998"/>
    </source>
</evidence>
<proteinExistence type="inferred from homology"/>
<dbReference type="OrthoDB" id="9768878at2"/>
<comment type="caution">
    <text evidence="4">The sequence shown here is derived from an EMBL/GenBank/DDBJ whole genome shotgun (WGS) entry which is preliminary data.</text>
</comment>
<dbReference type="GO" id="GO:0016853">
    <property type="term" value="F:isomerase activity"/>
    <property type="evidence" value="ECO:0007669"/>
    <property type="project" value="UniProtKB-KW"/>
</dbReference>
<dbReference type="InterPro" id="IPR008948">
    <property type="entry name" value="L-Aspartase-like"/>
</dbReference>
<dbReference type="InterPro" id="IPR000362">
    <property type="entry name" value="Fumarate_lyase_fam"/>
</dbReference>
<name>A0A4U0R5P4_9ACTN</name>
<dbReference type="SUPFAM" id="SSF48557">
    <property type="entry name" value="L-aspartase-like"/>
    <property type="match status" value="1"/>
</dbReference>
<dbReference type="InterPro" id="IPR022761">
    <property type="entry name" value="Fumarate_lyase_N"/>
</dbReference>
<feature type="non-terminal residue" evidence="4">
    <location>
        <position position="334"/>
    </location>
</feature>
<evidence type="ECO:0000256" key="2">
    <source>
        <dbReference type="ARBA" id="ARBA00034772"/>
    </source>
</evidence>
<dbReference type="RefSeq" id="WP_136731790.1">
    <property type="nucleotide sequence ID" value="NZ_SUMC01000363.1"/>
</dbReference>
<evidence type="ECO:0000256" key="1">
    <source>
        <dbReference type="ARBA" id="ARBA00023239"/>
    </source>
</evidence>
<dbReference type="Gene3D" id="1.10.40.30">
    <property type="entry name" value="Fumarase/aspartase (C-terminal domain)"/>
    <property type="match status" value="1"/>
</dbReference>
<dbReference type="GO" id="GO:0016829">
    <property type="term" value="F:lyase activity"/>
    <property type="evidence" value="ECO:0007669"/>
    <property type="project" value="UniProtKB-KW"/>
</dbReference>
<dbReference type="AlphaFoldDB" id="A0A4U0R5P4"/>
<keyword evidence="4" id="KW-0413">Isomerase</keyword>
<gene>
    <name evidence="4" type="ORF">FCI23_55875</name>
</gene>